<name>A0A0D2B806_9PEZI</name>
<dbReference type="GO" id="GO:0005634">
    <property type="term" value="C:nucleus"/>
    <property type="evidence" value="ECO:0007669"/>
    <property type="project" value="UniProtKB-SubCell"/>
</dbReference>
<dbReference type="InterPro" id="IPR008974">
    <property type="entry name" value="TRAF-like"/>
</dbReference>
<keyword evidence="14" id="KW-1185">Reference proteome</keyword>
<dbReference type="GO" id="GO:0016579">
    <property type="term" value="P:protein deubiquitination"/>
    <property type="evidence" value="ECO:0007669"/>
    <property type="project" value="InterPro"/>
</dbReference>
<dbReference type="CDD" id="cd02659">
    <property type="entry name" value="peptidase_C19C"/>
    <property type="match status" value="1"/>
</dbReference>
<dbReference type="Gene3D" id="3.10.20.90">
    <property type="entry name" value="Phosphatidylinositol 3-kinase Catalytic Subunit, Chain A, domain 1"/>
    <property type="match status" value="2"/>
</dbReference>
<dbReference type="FunFam" id="3.90.70.10:FF:000005">
    <property type="entry name" value="Ubiquitin carboxyl-terminal hydrolase 7"/>
    <property type="match status" value="1"/>
</dbReference>
<dbReference type="EMBL" id="KN847533">
    <property type="protein sequence ID" value="KIW07364.1"/>
    <property type="molecule type" value="Genomic_DNA"/>
</dbReference>
<dbReference type="GO" id="GO:0004843">
    <property type="term" value="F:cysteine-type deubiquitinase activity"/>
    <property type="evidence" value="ECO:0007669"/>
    <property type="project" value="UniProtKB-EC"/>
</dbReference>
<dbReference type="InterPro" id="IPR002083">
    <property type="entry name" value="MATH/TRAF_dom"/>
</dbReference>
<dbReference type="SUPFAM" id="SSF54001">
    <property type="entry name" value="Cysteine proteinases"/>
    <property type="match status" value="1"/>
</dbReference>
<evidence type="ECO:0000313" key="14">
    <source>
        <dbReference type="Proteomes" id="UP000053259"/>
    </source>
</evidence>
<dbReference type="PROSITE" id="PS50235">
    <property type="entry name" value="USP_3"/>
    <property type="match status" value="1"/>
</dbReference>
<dbReference type="GO" id="GO:0140492">
    <property type="term" value="F:metal-dependent deubiquitinase activity"/>
    <property type="evidence" value="ECO:0007669"/>
    <property type="project" value="UniProtKB-ARBA"/>
</dbReference>
<dbReference type="PROSITE" id="PS50144">
    <property type="entry name" value="MATH"/>
    <property type="match status" value="1"/>
</dbReference>
<dbReference type="Pfam" id="PF00443">
    <property type="entry name" value="UCH"/>
    <property type="match status" value="1"/>
</dbReference>
<feature type="domain" description="MATH" evidence="11">
    <location>
        <begin position="64"/>
        <end position="193"/>
    </location>
</feature>
<evidence type="ECO:0000256" key="7">
    <source>
        <dbReference type="ARBA" id="ARBA00022801"/>
    </source>
</evidence>
<organism evidence="13 14">
    <name type="scientific">Verruconis gallopava</name>
    <dbReference type="NCBI Taxonomy" id="253628"/>
    <lineage>
        <taxon>Eukaryota</taxon>
        <taxon>Fungi</taxon>
        <taxon>Dikarya</taxon>
        <taxon>Ascomycota</taxon>
        <taxon>Pezizomycotina</taxon>
        <taxon>Dothideomycetes</taxon>
        <taxon>Pleosporomycetidae</taxon>
        <taxon>Venturiales</taxon>
        <taxon>Sympoventuriaceae</taxon>
        <taxon>Verruconis</taxon>
    </lineage>
</organism>
<evidence type="ECO:0000256" key="2">
    <source>
        <dbReference type="ARBA" id="ARBA00004123"/>
    </source>
</evidence>
<dbReference type="PROSITE" id="PS00973">
    <property type="entry name" value="USP_2"/>
    <property type="match status" value="1"/>
</dbReference>
<dbReference type="Proteomes" id="UP000053259">
    <property type="component" value="Unassembled WGS sequence"/>
</dbReference>
<evidence type="ECO:0000256" key="4">
    <source>
        <dbReference type="ARBA" id="ARBA00012759"/>
    </source>
</evidence>
<dbReference type="InterPro" id="IPR024729">
    <property type="entry name" value="USP7_ICP0-binding_dom"/>
</dbReference>
<keyword evidence="7" id="KW-0378">Hydrolase</keyword>
<dbReference type="PANTHER" id="PTHR24006:SF644">
    <property type="entry name" value="UBIQUITIN CARBOXYL-TERMINAL HYDROLASE 7"/>
    <property type="match status" value="1"/>
</dbReference>
<dbReference type="Gene3D" id="2.60.210.10">
    <property type="entry name" value="Apoptosis, Tumor Necrosis Factor Receptor Associated Protein 2, Chain A"/>
    <property type="match status" value="1"/>
</dbReference>
<dbReference type="Pfam" id="PF12436">
    <property type="entry name" value="USP7_ICP0_bdg"/>
    <property type="match status" value="1"/>
</dbReference>
<comment type="catalytic activity">
    <reaction evidence="1">
        <text>Thiol-dependent hydrolysis of ester, thioester, amide, peptide and isopeptide bonds formed by the C-terminal Gly of ubiquitin (a 76-residue protein attached to proteins as an intracellular targeting signal).</text>
        <dbReference type="EC" id="3.4.19.12"/>
    </reaction>
</comment>
<evidence type="ECO:0000256" key="5">
    <source>
        <dbReference type="ARBA" id="ARBA00022670"/>
    </source>
</evidence>
<feature type="compositionally biased region" description="Acidic residues" evidence="10">
    <location>
        <begin position="27"/>
        <end position="37"/>
    </location>
</feature>
<dbReference type="FunCoup" id="A0A0D2B806">
    <property type="interactions" value="1388"/>
</dbReference>
<dbReference type="InterPro" id="IPR038765">
    <property type="entry name" value="Papain-like_cys_pep_sf"/>
</dbReference>
<dbReference type="Pfam" id="PF14533">
    <property type="entry name" value="USP7_C2"/>
    <property type="match status" value="1"/>
</dbReference>
<protein>
    <recommendedName>
        <fullName evidence="4">ubiquitinyl hydrolase 1</fullName>
        <ecNumber evidence="4">3.4.19.12</ecNumber>
    </recommendedName>
</protein>
<sequence length="1144" mass="131770">MDQINSDMLVDQDYEDKQDVAIISPDESMDEADPEPEPELRADDYDAMKKRFLPLQDGLDVEAEAVHTWHIENWRTLPKKEHGPIFKCGDHPWRVLFFPQGNNVDHASFYLEHGFEDKVPDDWYACVQFMLCLWNPNDPRMFISHTATHRFNGDEADWGFTRFAELRKLFAPRWDSYDRPMVENNSANLTAYVRVYKDPTGVLWHNFINYDSKKETGMVGLKNQGATCYLNSLLQSLYFTNLFRKSIYQIPTEHEQDSKADSAYALQRLFYQLQTSNTAVSTNELTKAFGWDSRQIFEQQDVQELSRILMERMEEKMKGTEAQDALPRMFVGKTKTYISCINVDYESSRIEDFWDIQLNVSGNKDLDASFRDYIQVETMEGENKYFAEGFGLQDAKKGVIFESFPNVLHLQLKRFEYDFQRDAMMKINDRYEFPEIWDASPYLSENADKSEPYIYHLHGVLVHSGDLNAGHYYAFLKPKKNGQWFKFDDDRVMRSLPREAISDNFGGELTTANGAPQRNPYTRTWTTKRSNNAYMLVYIRESRLDEVLCPESELQPPEHLARKIAEEKALAEKLRKEREEAHLYMEVYVATDANFKAHQGFDIVPWRADAAVNEAARPKSKRVLRAKQVADFVEEWAVEQGLDPRMCRPWAMVNRQNGTVRPDRVILEPDITIEQASNTYGTKSPAFKIWMEIATETDKDGKPLYLDAAVDQSNPQNRAIVLFLKYFDVETQSLLGIGHFYAGQQDRAADLAPCVLKMLGWPAGTAFKMFEEIKHNMIEPIKSKQTLAQSEIQDGDIITVQKNLSDKEASAIAAAGKIVDCREYYDNLLHKVKVKFVPRFDDGTGGEFELELSKRMTYNMFAQRVAEFLGPDVQADHLRFSPVNAHTGRAKAPIRHTTTHNLGTLLQPGYNSYGQAQNQLSDAFYYEILEFSLSELEQRKSVKLTWLPEGISKEEPLELLVPKTGTLEDVIAAIQRKIGVEALPDDKLQRVRILECHANKIYRELVPSFAVSNLSDFTALYAEVVPDGEMKGEYDEENAGLLHAFSFDKEVSKPHGIPFRFLVKKGEPMKETKERLSKRTGIKGKAFERIKFATVHRSPYGKVEYLEDDDILWDKAIASDINLGLDHTNKQRSIWSRAENIFIR</sequence>
<dbReference type="InterPro" id="IPR029346">
    <property type="entry name" value="USP_C"/>
</dbReference>
<dbReference type="SUPFAM" id="SSF49599">
    <property type="entry name" value="TRAF domain-like"/>
    <property type="match status" value="1"/>
</dbReference>
<dbReference type="GO" id="GO:0031647">
    <property type="term" value="P:regulation of protein stability"/>
    <property type="evidence" value="ECO:0007669"/>
    <property type="project" value="TreeGrafter"/>
</dbReference>
<dbReference type="FunFam" id="2.60.210.10:FF:000011">
    <property type="entry name" value="Ubiquitin carboxyl-terminal hydrolase 7"/>
    <property type="match status" value="1"/>
</dbReference>
<dbReference type="InParanoid" id="A0A0D2B806"/>
<evidence type="ECO:0000313" key="13">
    <source>
        <dbReference type="EMBL" id="KIW07364.1"/>
    </source>
</evidence>
<evidence type="ECO:0000256" key="1">
    <source>
        <dbReference type="ARBA" id="ARBA00000707"/>
    </source>
</evidence>
<accession>A0A0D2B806</accession>
<evidence type="ECO:0000259" key="11">
    <source>
        <dbReference type="PROSITE" id="PS50144"/>
    </source>
</evidence>
<keyword evidence="9" id="KW-0539">Nucleus</keyword>
<dbReference type="OrthoDB" id="289038at2759"/>
<dbReference type="InterPro" id="IPR001394">
    <property type="entry name" value="Peptidase_C19_UCH"/>
</dbReference>
<dbReference type="HOGENOM" id="CLU_003532_2_1_1"/>
<dbReference type="GO" id="GO:0006508">
    <property type="term" value="P:proteolysis"/>
    <property type="evidence" value="ECO:0007669"/>
    <property type="project" value="UniProtKB-KW"/>
</dbReference>
<feature type="domain" description="USP" evidence="12">
    <location>
        <begin position="219"/>
        <end position="541"/>
    </location>
</feature>
<evidence type="ECO:0000259" key="12">
    <source>
        <dbReference type="PROSITE" id="PS50235"/>
    </source>
</evidence>
<reference evidence="13 14" key="1">
    <citation type="submission" date="2015-01" db="EMBL/GenBank/DDBJ databases">
        <title>The Genome Sequence of Ochroconis gallopava CBS43764.</title>
        <authorList>
            <consortium name="The Broad Institute Genomics Platform"/>
            <person name="Cuomo C."/>
            <person name="de Hoog S."/>
            <person name="Gorbushina A."/>
            <person name="Stielow B."/>
            <person name="Teixiera M."/>
            <person name="Abouelleil A."/>
            <person name="Chapman S.B."/>
            <person name="Priest M."/>
            <person name="Young S.K."/>
            <person name="Wortman J."/>
            <person name="Nusbaum C."/>
            <person name="Birren B."/>
        </authorList>
    </citation>
    <scope>NUCLEOTIDE SEQUENCE [LARGE SCALE GENOMIC DNA]</scope>
    <source>
        <strain evidence="13 14">CBS 43764</strain>
    </source>
</reference>
<keyword evidence="8" id="KW-0788">Thiol protease</keyword>
<dbReference type="Gene3D" id="3.90.70.10">
    <property type="entry name" value="Cysteine proteinases"/>
    <property type="match status" value="1"/>
</dbReference>
<feature type="region of interest" description="Disordered" evidence="10">
    <location>
        <begin position="1"/>
        <end position="40"/>
    </location>
</feature>
<dbReference type="SMART" id="SM00061">
    <property type="entry name" value="MATH"/>
    <property type="match status" value="1"/>
</dbReference>
<dbReference type="RefSeq" id="XP_016217233.1">
    <property type="nucleotide sequence ID" value="XM_016355217.1"/>
</dbReference>
<gene>
    <name evidence="13" type="ORF">PV09_02210</name>
</gene>
<comment type="subcellular location">
    <subcellularLocation>
        <location evidence="2">Nucleus</location>
    </subcellularLocation>
</comment>
<dbReference type="AlphaFoldDB" id="A0A0D2B806"/>
<proteinExistence type="inferred from homology"/>
<keyword evidence="5" id="KW-0645">Protease</keyword>
<dbReference type="STRING" id="253628.A0A0D2B806"/>
<dbReference type="GeneID" id="27310183"/>
<dbReference type="Pfam" id="PF22486">
    <property type="entry name" value="MATH_2"/>
    <property type="match status" value="1"/>
</dbReference>
<dbReference type="GO" id="GO:0005829">
    <property type="term" value="C:cytosol"/>
    <property type="evidence" value="ECO:0007669"/>
    <property type="project" value="TreeGrafter"/>
</dbReference>
<dbReference type="GO" id="GO:0004175">
    <property type="term" value="F:endopeptidase activity"/>
    <property type="evidence" value="ECO:0007669"/>
    <property type="project" value="UniProtKB-ARBA"/>
</dbReference>
<dbReference type="InterPro" id="IPR028889">
    <property type="entry name" value="USP"/>
</dbReference>
<dbReference type="EC" id="3.4.19.12" evidence="4"/>
<comment type="similarity">
    <text evidence="3">Belongs to the peptidase C19 family.</text>
</comment>
<dbReference type="PROSITE" id="PS00972">
    <property type="entry name" value="USP_1"/>
    <property type="match status" value="1"/>
</dbReference>
<evidence type="ECO:0000256" key="10">
    <source>
        <dbReference type="SAM" id="MobiDB-lite"/>
    </source>
</evidence>
<dbReference type="InterPro" id="IPR018200">
    <property type="entry name" value="USP_CS"/>
</dbReference>
<evidence type="ECO:0000256" key="9">
    <source>
        <dbReference type="ARBA" id="ARBA00023242"/>
    </source>
</evidence>
<dbReference type="PANTHER" id="PTHR24006">
    <property type="entry name" value="UBIQUITIN CARBOXYL-TERMINAL HYDROLASE"/>
    <property type="match status" value="1"/>
</dbReference>
<evidence type="ECO:0000256" key="6">
    <source>
        <dbReference type="ARBA" id="ARBA00022786"/>
    </source>
</evidence>
<evidence type="ECO:0000256" key="3">
    <source>
        <dbReference type="ARBA" id="ARBA00009085"/>
    </source>
</evidence>
<keyword evidence="6" id="KW-0833">Ubl conjugation pathway</keyword>
<dbReference type="InterPro" id="IPR050164">
    <property type="entry name" value="Peptidase_C19"/>
</dbReference>
<evidence type="ECO:0000256" key="8">
    <source>
        <dbReference type="ARBA" id="ARBA00022807"/>
    </source>
</evidence>
<dbReference type="VEuPathDB" id="FungiDB:PV09_02210"/>